<keyword evidence="2" id="KW-0812">Transmembrane</keyword>
<keyword evidence="2" id="KW-1133">Transmembrane helix</keyword>
<organism evidence="3 4">
    <name type="scientific">Pelomonas parva</name>
    <dbReference type="NCBI Taxonomy" id="3299032"/>
    <lineage>
        <taxon>Bacteria</taxon>
        <taxon>Pseudomonadati</taxon>
        <taxon>Pseudomonadota</taxon>
        <taxon>Betaproteobacteria</taxon>
        <taxon>Burkholderiales</taxon>
        <taxon>Sphaerotilaceae</taxon>
        <taxon>Roseateles</taxon>
    </lineage>
</organism>
<name>A0ABW7F5H4_9BURK</name>
<evidence type="ECO:0008006" key="5">
    <source>
        <dbReference type="Google" id="ProtNLM"/>
    </source>
</evidence>
<evidence type="ECO:0000256" key="2">
    <source>
        <dbReference type="SAM" id="Phobius"/>
    </source>
</evidence>
<evidence type="ECO:0000256" key="1">
    <source>
        <dbReference type="SAM" id="MobiDB-lite"/>
    </source>
</evidence>
<gene>
    <name evidence="3" type="ORF">ACG00Y_13455</name>
</gene>
<feature type="transmembrane region" description="Helical" evidence="2">
    <location>
        <begin position="461"/>
        <end position="485"/>
    </location>
</feature>
<feature type="transmembrane region" description="Helical" evidence="2">
    <location>
        <begin position="491"/>
        <end position="510"/>
    </location>
</feature>
<feature type="region of interest" description="Disordered" evidence="1">
    <location>
        <begin position="58"/>
        <end position="88"/>
    </location>
</feature>
<comment type="caution">
    <text evidence="3">The sequence shown here is derived from an EMBL/GenBank/DDBJ whole genome shotgun (WGS) entry which is preliminary data.</text>
</comment>
<proteinExistence type="predicted"/>
<evidence type="ECO:0000313" key="3">
    <source>
        <dbReference type="EMBL" id="MFG6430930.1"/>
    </source>
</evidence>
<feature type="transmembrane region" description="Helical" evidence="2">
    <location>
        <begin position="340"/>
        <end position="357"/>
    </location>
</feature>
<feature type="compositionally biased region" description="Low complexity" evidence="1">
    <location>
        <begin position="62"/>
        <end position="80"/>
    </location>
</feature>
<dbReference type="Proteomes" id="UP001606210">
    <property type="component" value="Unassembled WGS sequence"/>
</dbReference>
<dbReference type="EMBL" id="JBIGHV010000004">
    <property type="protein sequence ID" value="MFG6430930.1"/>
    <property type="molecule type" value="Genomic_DNA"/>
</dbReference>
<feature type="transmembrane region" description="Helical" evidence="2">
    <location>
        <begin position="422"/>
        <end position="440"/>
    </location>
</feature>
<dbReference type="RefSeq" id="WP_394479568.1">
    <property type="nucleotide sequence ID" value="NZ_JBIGHV010000004.1"/>
</dbReference>
<sequence length="528" mass="57951">MWEQDWALLGIEPTTELAAIKKAYALKLKVTRPDDDAEAYQALRGAYERAQQWARWQHENPGEAAAVAEPRAPEEQAAPAEEPPVPEHVVTPKHLTDELELLWRRSGEAALMHGWADARRELDQQPLSRQVEFSAAFARWALGLPSLPDAFLKALEAHFGWLNDFRTERQLGTELAHALHEAFDERLRPAPIPEPVRELGAPLQRLDTLRQSGGAWWRLQLLLLLLQPTLVRGQSLLGAQWLRKLGLDMHAQRLLDEGIKRGLWLRVGLAGTLCFGAGLLVFGDAIIAGAHLLGWLLGTGAVMVAGLLVASLIHTGPALTHGQKRLALPLERWRQHGMQPVLGLVWLLFAAWLAWLTPDADGAAVGLLALIPAWLIEPAAWLFGLAGLVAAWPLLPLHGWVVAGLSPLVGFVFAMALGAWLPLPSCLLVGTAWMLLAAAVHEERVRATGLALWPLRPMLNALALAQRWTYTVALLPLACAAAYVTLNDGPIRASTVFLIWVFGNLLTAWLQDKAEAWALRQLPAPVGD</sequence>
<feature type="transmembrane region" description="Helical" evidence="2">
    <location>
        <begin position="363"/>
        <end position="390"/>
    </location>
</feature>
<accession>A0ABW7F5H4</accession>
<reference evidence="3 4" key="1">
    <citation type="submission" date="2024-08" db="EMBL/GenBank/DDBJ databases">
        <authorList>
            <person name="Lu H."/>
        </authorList>
    </citation>
    <scope>NUCLEOTIDE SEQUENCE [LARGE SCALE GENOMIC DNA]</scope>
    <source>
        <strain evidence="3 4">LYH14W</strain>
    </source>
</reference>
<protein>
    <recommendedName>
        <fullName evidence="5">J domain-containing protein</fullName>
    </recommendedName>
</protein>
<evidence type="ECO:0000313" key="4">
    <source>
        <dbReference type="Proteomes" id="UP001606210"/>
    </source>
</evidence>
<keyword evidence="2" id="KW-0472">Membrane</keyword>
<feature type="transmembrane region" description="Helical" evidence="2">
    <location>
        <begin position="397"/>
        <end position="416"/>
    </location>
</feature>
<keyword evidence="4" id="KW-1185">Reference proteome</keyword>
<feature type="transmembrane region" description="Helical" evidence="2">
    <location>
        <begin position="293"/>
        <end position="319"/>
    </location>
</feature>
<feature type="transmembrane region" description="Helical" evidence="2">
    <location>
        <begin position="263"/>
        <end position="287"/>
    </location>
</feature>